<dbReference type="Gene3D" id="2.60.40.2230">
    <property type="entry name" value="Uncharacterised protein YcnI-like PF07987, DUF1775"/>
    <property type="match status" value="1"/>
</dbReference>
<accession>A0ABP4WRI3</accession>
<name>A0ABP4WRI3_9MICC</name>
<comment type="caution">
    <text evidence="5">The sequence shown here is derived from an EMBL/GenBank/DDBJ whole genome shotgun (WGS) entry which is preliminary data.</text>
</comment>
<keyword evidence="2" id="KW-1133">Transmembrane helix</keyword>
<evidence type="ECO:0000256" key="1">
    <source>
        <dbReference type="SAM" id="MobiDB-lite"/>
    </source>
</evidence>
<evidence type="ECO:0000313" key="6">
    <source>
        <dbReference type="Proteomes" id="UP001501204"/>
    </source>
</evidence>
<feature type="signal peptide" evidence="3">
    <location>
        <begin position="1"/>
        <end position="31"/>
    </location>
</feature>
<dbReference type="CDD" id="cd08545">
    <property type="entry name" value="YcnI_like"/>
    <property type="match status" value="1"/>
</dbReference>
<organism evidence="5 6">
    <name type="scientific">Kocuria aegyptia</name>
    <dbReference type="NCBI Taxonomy" id="330943"/>
    <lineage>
        <taxon>Bacteria</taxon>
        <taxon>Bacillati</taxon>
        <taxon>Actinomycetota</taxon>
        <taxon>Actinomycetes</taxon>
        <taxon>Micrococcales</taxon>
        <taxon>Micrococcaceae</taxon>
        <taxon>Kocuria</taxon>
    </lineage>
</organism>
<dbReference type="Proteomes" id="UP001501204">
    <property type="component" value="Unassembled WGS sequence"/>
</dbReference>
<dbReference type="InterPro" id="IPR012533">
    <property type="entry name" value="YcnI-copper_dom"/>
</dbReference>
<feature type="transmembrane region" description="Helical" evidence="2">
    <location>
        <begin position="217"/>
        <end position="238"/>
    </location>
</feature>
<feature type="region of interest" description="Disordered" evidence="1">
    <location>
        <begin position="188"/>
        <end position="208"/>
    </location>
</feature>
<evidence type="ECO:0000313" key="5">
    <source>
        <dbReference type="EMBL" id="GAA1761100.1"/>
    </source>
</evidence>
<proteinExistence type="predicted"/>
<keyword evidence="6" id="KW-1185">Reference proteome</keyword>
<feature type="domain" description="YncI copper-binding" evidence="4">
    <location>
        <begin position="32"/>
        <end position="179"/>
    </location>
</feature>
<dbReference type="EMBL" id="BAAAOA010000020">
    <property type="protein sequence ID" value="GAA1761100.1"/>
    <property type="molecule type" value="Genomic_DNA"/>
</dbReference>
<evidence type="ECO:0000256" key="3">
    <source>
        <dbReference type="SAM" id="SignalP"/>
    </source>
</evidence>
<keyword evidence="2" id="KW-0472">Membrane</keyword>
<dbReference type="RefSeq" id="WP_344122140.1">
    <property type="nucleotide sequence ID" value="NZ_BAAAOA010000020.1"/>
</dbReference>
<sequence>MTHPTPRAAATGSALLLATALTVLGLSPAAAHVSASSTSTAAGGHARITFTVPNESDTASTDRLEVRLPTDTPLASVRVQPVEGWTAELTEERLPEPVQVGEGAVTEAVTTITWTADEQHAIAPDQFQTFTVSAGPLPAEGTTLVMPATQSYTDGRTVAWTQTAAEGGEEPQYPAPSLTTTAAETDDHAHGAGAAHHAAEGPAVGASSTEQASAGTALNWIALVAGLLGLAAGTAALLRTRRTGRAGAPA</sequence>
<gene>
    <name evidence="5" type="ORF">GCM10009767_20190</name>
</gene>
<evidence type="ECO:0000256" key="2">
    <source>
        <dbReference type="SAM" id="Phobius"/>
    </source>
</evidence>
<dbReference type="Pfam" id="PF07987">
    <property type="entry name" value="DUF1775"/>
    <property type="match status" value="1"/>
</dbReference>
<protein>
    <recommendedName>
        <fullName evidence="4">YncI copper-binding domain-containing protein</fullName>
    </recommendedName>
</protein>
<reference evidence="6" key="1">
    <citation type="journal article" date="2019" name="Int. J. Syst. Evol. Microbiol.">
        <title>The Global Catalogue of Microorganisms (GCM) 10K type strain sequencing project: providing services to taxonomists for standard genome sequencing and annotation.</title>
        <authorList>
            <consortium name="The Broad Institute Genomics Platform"/>
            <consortium name="The Broad Institute Genome Sequencing Center for Infectious Disease"/>
            <person name="Wu L."/>
            <person name="Ma J."/>
        </authorList>
    </citation>
    <scope>NUCLEOTIDE SEQUENCE [LARGE SCALE GENOMIC DNA]</scope>
    <source>
        <strain evidence="6">JCM 14735</strain>
    </source>
</reference>
<keyword evidence="2" id="KW-0812">Transmembrane</keyword>
<feature type="compositionally biased region" description="Low complexity" evidence="1">
    <location>
        <begin position="191"/>
        <end position="206"/>
    </location>
</feature>
<evidence type="ECO:0000259" key="4">
    <source>
        <dbReference type="Pfam" id="PF07987"/>
    </source>
</evidence>
<feature type="chain" id="PRO_5047200653" description="YncI copper-binding domain-containing protein" evidence="3">
    <location>
        <begin position="32"/>
        <end position="250"/>
    </location>
</feature>
<keyword evidence="3" id="KW-0732">Signal</keyword>
<dbReference type="InterPro" id="IPR038507">
    <property type="entry name" value="YcnI-like_sf"/>
</dbReference>